<dbReference type="SUPFAM" id="SSF111369">
    <property type="entry name" value="HlyD-like secretion proteins"/>
    <property type="match status" value="2"/>
</dbReference>
<dbReference type="Gene3D" id="2.40.30.170">
    <property type="match status" value="1"/>
</dbReference>
<dbReference type="PANTHER" id="PTHR30386">
    <property type="entry name" value="MEMBRANE FUSION SUBUNIT OF EMRAB-TOLC MULTIDRUG EFFLUX PUMP"/>
    <property type="match status" value="1"/>
</dbReference>
<feature type="region of interest" description="Disordered" evidence="6">
    <location>
        <begin position="1"/>
        <end position="30"/>
    </location>
</feature>
<evidence type="ECO:0000259" key="8">
    <source>
        <dbReference type="Pfam" id="PF25917"/>
    </source>
</evidence>
<reference evidence="10 11" key="1">
    <citation type="submission" date="2023-02" db="EMBL/GenBank/DDBJ databases">
        <title>Gemone sequence of Telluria chitinolytica ACM 3522T.</title>
        <authorList>
            <person name="Frediansyah A."/>
            <person name="Miess H."/>
            <person name="Gross H."/>
        </authorList>
    </citation>
    <scope>NUCLEOTIDE SEQUENCE [LARGE SCALE GENOMIC DNA]</scope>
    <source>
        <strain evidence="10 11">ACM 3522</strain>
    </source>
</reference>
<proteinExistence type="predicted"/>
<dbReference type="Pfam" id="PF25917">
    <property type="entry name" value="BSH_RND"/>
    <property type="match status" value="1"/>
</dbReference>
<evidence type="ECO:0000256" key="2">
    <source>
        <dbReference type="ARBA" id="ARBA00022692"/>
    </source>
</evidence>
<dbReference type="InterPro" id="IPR058792">
    <property type="entry name" value="Beta-barrel_RND_2"/>
</dbReference>
<feature type="compositionally biased region" description="Low complexity" evidence="6">
    <location>
        <begin position="14"/>
        <end position="30"/>
    </location>
</feature>
<feature type="transmembrane region" description="Helical" evidence="7">
    <location>
        <begin position="36"/>
        <end position="56"/>
    </location>
</feature>
<feature type="domain" description="Multidrug resistance protein MdtA-like barrel-sandwich hybrid" evidence="8">
    <location>
        <begin position="76"/>
        <end position="271"/>
    </location>
</feature>
<evidence type="ECO:0000259" key="9">
    <source>
        <dbReference type="Pfam" id="PF25954"/>
    </source>
</evidence>
<feature type="domain" description="CusB-like beta-barrel" evidence="9">
    <location>
        <begin position="274"/>
        <end position="317"/>
    </location>
</feature>
<accession>A0ABY8BED9</accession>
<dbReference type="Gene3D" id="2.40.50.100">
    <property type="match status" value="1"/>
</dbReference>
<protein>
    <submittedName>
        <fullName evidence="10">HlyD family secretion protein</fullName>
    </submittedName>
</protein>
<dbReference type="RefSeq" id="WP_277415795.1">
    <property type="nucleotide sequence ID" value="NZ_CP119083.1"/>
</dbReference>
<dbReference type="InterPro" id="IPR058625">
    <property type="entry name" value="MdtA-like_BSH"/>
</dbReference>
<evidence type="ECO:0000256" key="7">
    <source>
        <dbReference type="SAM" id="Phobius"/>
    </source>
</evidence>
<name>A0ABY8BED9_9BURK</name>
<dbReference type="InterPro" id="IPR050739">
    <property type="entry name" value="MFP"/>
</dbReference>
<evidence type="ECO:0000256" key="1">
    <source>
        <dbReference type="ARBA" id="ARBA00004167"/>
    </source>
</evidence>
<dbReference type="Pfam" id="PF25954">
    <property type="entry name" value="Beta-barrel_RND_2"/>
    <property type="match status" value="1"/>
</dbReference>
<evidence type="ECO:0000256" key="6">
    <source>
        <dbReference type="SAM" id="MobiDB-lite"/>
    </source>
</evidence>
<gene>
    <name evidence="10" type="ORF">PX653_27450</name>
</gene>
<evidence type="ECO:0000256" key="3">
    <source>
        <dbReference type="ARBA" id="ARBA00022989"/>
    </source>
</evidence>
<keyword evidence="4 7" id="KW-0472">Membrane</keyword>
<evidence type="ECO:0000256" key="4">
    <source>
        <dbReference type="ARBA" id="ARBA00023136"/>
    </source>
</evidence>
<dbReference type="Proteomes" id="UP001216510">
    <property type="component" value="Chromosome"/>
</dbReference>
<organism evidence="10 11">
    <name type="scientific">Pseudoduganella chitinolytica</name>
    <dbReference type="NCBI Taxonomy" id="34070"/>
    <lineage>
        <taxon>Bacteria</taxon>
        <taxon>Pseudomonadati</taxon>
        <taxon>Pseudomonadota</taxon>
        <taxon>Betaproteobacteria</taxon>
        <taxon>Burkholderiales</taxon>
        <taxon>Oxalobacteraceae</taxon>
        <taxon>Telluria group</taxon>
        <taxon>Pseudoduganella</taxon>
    </lineage>
</organism>
<comment type="subcellular location">
    <subcellularLocation>
        <location evidence="1">Membrane</location>
        <topology evidence="1">Single-pass membrane protein</topology>
    </subcellularLocation>
</comment>
<dbReference type="Gene3D" id="1.10.287.470">
    <property type="entry name" value="Helix hairpin bin"/>
    <property type="match status" value="1"/>
</dbReference>
<dbReference type="PANTHER" id="PTHR30386:SF26">
    <property type="entry name" value="TRANSPORT PROTEIN COMB"/>
    <property type="match status" value="1"/>
</dbReference>
<dbReference type="EMBL" id="CP119083">
    <property type="protein sequence ID" value="WEF33082.1"/>
    <property type="molecule type" value="Genomic_DNA"/>
</dbReference>
<sequence length="391" mass="41078">MSNQPNHADPKVLSAVPPGSPAPAAAPAKKQPNRKVVVVAGLIAIAALAAGGRMWYRSTHFVETENAYVAGHVHPVSARIAGIVTKVLIDDNQIVKEGDVIAELDPFDQRVKVEQIQAQIASAQTQVMQAEAQIAQVNAQASAAQAQVKQAEALLVRANQDAQRYSQLFTSQMKAVSKAELDAATATRASAVADVAARKDSAVAAKAQIAAATSARDVLKAQIDVLKVQLKDAEQQLAYNKVLAPVSGRVGKRSVEVGQRVQPGQQLTALVQDNVWVTANFKETQLAEMHVGQPVHISVDALPGKELVGRVDSFAPASGNQFALLPADNATGNFTKIVQRVPVKITLQPADLKALSGRLVPGMSVIAEVELGDAKPADARHAQAANAAAAH</sequence>
<keyword evidence="11" id="KW-1185">Reference proteome</keyword>
<evidence type="ECO:0000313" key="11">
    <source>
        <dbReference type="Proteomes" id="UP001216510"/>
    </source>
</evidence>
<keyword evidence="5" id="KW-0175">Coiled coil</keyword>
<feature type="coiled-coil region" evidence="5">
    <location>
        <begin position="113"/>
        <end position="168"/>
    </location>
</feature>
<keyword evidence="2 7" id="KW-0812">Transmembrane</keyword>
<keyword evidence="3 7" id="KW-1133">Transmembrane helix</keyword>
<evidence type="ECO:0000313" key="10">
    <source>
        <dbReference type="EMBL" id="WEF33082.1"/>
    </source>
</evidence>
<dbReference type="PRINTS" id="PR01490">
    <property type="entry name" value="RTXTOXIND"/>
</dbReference>
<evidence type="ECO:0000256" key="5">
    <source>
        <dbReference type="SAM" id="Coils"/>
    </source>
</evidence>